<evidence type="ECO:0000313" key="2">
    <source>
        <dbReference type="Proteomes" id="UP000448943"/>
    </source>
</evidence>
<dbReference type="EMBL" id="SIJB01000040">
    <property type="protein sequence ID" value="NBI30755.1"/>
    <property type="molecule type" value="Genomic_DNA"/>
</dbReference>
<organism evidence="1 2">
    <name type="scientific">Chengkuizengella marina</name>
    <dbReference type="NCBI Taxonomy" id="2507566"/>
    <lineage>
        <taxon>Bacteria</taxon>
        <taxon>Bacillati</taxon>
        <taxon>Bacillota</taxon>
        <taxon>Bacilli</taxon>
        <taxon>Bacillales</taxon>
        <taxon>Paenibacillaceae</taxon>
        <taxon>Chengkuizengella</taxon>
    </lineage>
</organism>
<accession>A0A6N9Q773</accession>
<keyword evidence="2" id="KW-1185">Reference proteome</keyword>
<reference evidence="1 2" key="1">
    <citation type="submission" date="2019-01" db="EMBL/GenBank/DDBJ databases">
        <title>Chengkuizengella sp. nov., isolated from deep-sea sediment of East Pacific Ocean.</title>
        <authorList>
            <person name="Yang J."/>
            <person name="Lai Q."/>
            <person name="Shao Z."/>
        </authorList>
    </citation>
    <scope>NUCLEOTIDE SEQUENCE [LARGE SCALE GENOMIC DNA]</scope>
    <source>
        <strain evidence="1 2">YPA3-1-1</strain>
    </source>
</reference>
<name>A0A6N9Q773_9BACL</name>
<dbReference type="AlphaFoldDB" id="A0A6N9Q773"/>
<comment type="caution">
    <text evidence="1">The sequence shown here is derived from an EMBL/GenBank/DDBJ whole genome shotgun (WGS) entry which is preliminary data.</text>
</comment>
<sequence length="111" mass="13164">METWYLKNGLEKQALELMQEMDDLVGPGAHEHPGWCGHASFYQNSEKPNEVIMQYPWKSQELHVDLRDKEESLLTAFYAKYCLKPRNIIYFHELEVEVEHDHDSHSHSHIK</sequence>
<proteinExistence type="predicted"/>
<evidence type="ECO:0000313" key="1">
    <source>
        <dbReference type="EMBL" id="NBI30755.1"/>
    </source>
</evidence>
<protein>
    <submittedName>
        <fullName evidence="1">Uncharacterized protein</fullName>
    </submittedName>
</protein>
<gene>
    <name evidence="1" type="ORF">ERL59_17530</name>
</gene>
<dbReference type="Proteomes" id="UP000448943">
    <property type="component" value="Unassembled WGS sequence"/>
</dbReference>
<dbReference type="OrthoDB" id="4467784at2"/>